<gene>
    <name evidence="2" type="ORF">SNAT2548_LOCUS21916</name>
</gene>
<evidence type="ECO:0000313" key="2">
    <source>
        <dbReference type="EMBL" id="CAE7402752.1"/>
    </source>
</evidence>
<protein>
    <submittedName>
        <fullName evidence="2">Uncharacterized protein</fullName>
    </submittedName>
</protein>
<sequence length="83" mass="9278">MDLEGDGEIGEPMGLRERASTVQAPRASQVSETWTRRRTEEPVYSKDLSPTERRLGNVEKYDHELGAFCMPPKIDEGSEPLGS</sequence>
<feature type="compositionally biased region" description="Polar residues" evidence="1">
    <location>
        <begin position="20"/>
        <end position="33"/>
    </location>
</feature>
<keyword evidence="3" id="KW-1185">Reference proteome</keyword>
<reference evidence="2" key="1">
    <citation type="submission" date="2021-02" db="EMBL/GenBank/DDBJ databases">
        <authorList>
            <person name="Dougan E. K."/>
            <person name="Rhodes N."/>
            <person name="Thang M."/>
            <person name="Chan C."/>
        </authorList>
    </citation>
    <scope>NUCLEOTIDE SEQUENCE</scope>
</reference>
<comment type="caution">
    <text evidence="2">The sequence shown here is derived from an EMBL/GenBank/DDBJ whole genome shotgun (WGS) entry which is preliminary data.</text>
</comment>
<evidence type="ECO:0000313" key="3">
    <source>
        <dbReference type="Proteomes" id="UP000604046"/>
    </source>
</evidence>
<dbReference type="Proteomes" id="UP000604046">
    <property type="component" value="Unassembled WGS sequence"/>
</dbReference>
<proteinExistence type="predicted"/>
<organism evidence="2 3">
    <name type="scientific">Symbiodinium natans</name>
    <dbReference type="NCBI Taxonomy" id="878477"/>
    <lineage>
        <taxon>Eukaryota</taxon>
        <taxon>Sar</taxon>
        <taxon>Alveolata</taxon>
        <taxon>Dinophyceae</taxon>
        <taxon>Suessiales</taxon>
        <taxon>Symbiodiniaceae</taxon>
        <taxon>Symbiodinium</taxon>
    </lineage>
</organism>
<accession>A0A812QTF3</accession>
<name>A0A812QTF3_9DINO</name>
<dbReference type="EMBL" id="CAJNDS010002268">
    <property type="protein sequence ID" value="CAE7402752.1"/>
    <property type="molecule type" value="Genomic_DNA"/>
</dbReference>
<feature type="compositionally biased region" description="Basic and acidic residues" evidence="1">
    <location>
        <begin position="34"/>
        <end position="49"/>
    </location>
</feature>
<dbReference type="AlphaFoldDB" id="A0A812QTF3"/>
<evidence type="ECO:0000256" key="1">
    <source>
        <dbReference type="SAM" id="MobiDB-lite"/>
    </source>
</evidence>
<feature type="region of interest" description="Disordered" evidence="1">
    <location>
        <begin position="1"/>
        <end position="49"/>
    </location>
</feature>